<comment type="caution">
    <text evidence="1">The sequence shown here is derived from an EMBL/GenBank/DDBJ whole genome shotgun (WGS) entry which is preliminary data.</text>
</comment>
<evidence type="ECO:0000313" key="1">
    <source>
        <dbReference type="EMBL" id="PIT95782.1"/>
    </source>
</evidence>
<dbReference type="InterPro" id="IPR004401">
    <property type="entry name" value="YbaB/EbfC"/>
</dbReference>
<dbReference type="SUPFAM" id="SSF82607">
    <property type="entry name" value="YbaB-like"/>
    <property type="match status" value="1"/>
</dbReference>
<evidence type="ECO:0000313" key="2">
    <source>
        <dbReference type="Proteomes" id="UP000228533"/>
    </source>
</evidence>
<gene>
    <name evidence="1" type="ORF">COT94_04320</name>
</gene>
<organism evidence="1 2">
    <name type="scientific">Candidatus Falkowbacteria bacterium CG10_big_fil_rev_8_21_14_0_10_37_14</name>
    <dbReference type="NCBI Taxonomy" id="1974561"/>
    <lineage>
        <taxon>Bacteria</taxon>
        <taxon>Candidatus Falkowiibacteriota</taxon>
    </lineage>
</organism>
<dbReference type="Pfam" id="PF02575">
    <property type="entry name" value="YbaB_DNA_bd"/>
    <property type="match status" value="1"/>
</dbReference>
<dbReference type="Gene3D" id="3.30.1310.10">
    <property type="entry name" value="Nucleoid-associated protein YbaB-like domain"/>
    <property type="match status" value="1"/>
</dbReference>
<dbReference type="EMBL" id="PFAM01000023">
    <property type="protein sequence ID" value="PIT95782.1"/>
    <property type="molecule type" value="Genomic_DNA"/>
</dbReference>
<dbReference type="GO" id="GO:0003677">
    <property type="term" value="F:DNA binding"/>
    <property type="evidence" value="ECO:0007669"/>
    <property type="project" value="InterPro"/>
</dbReference>
<reference evidence="2" key="1">
    <citation type="submission" date="2017-09" db="EMBL/GenBank/DDBJ databases">
        <title>Depth-based differentiation of microbial function through sediment-hosted aquifers and enrichment of novel symbionts in the deep terrestrial subsurface.</title>
        <authorList>
            <person name="Probst A.J."/>
            <person name="Ladd B."/>
            <person name="Jarett J.K."/>
            <person name="Geller-Mcgrath D.E."/>
            <person name="Sieber C.M.K."/>
            <person name="Emerson J.B."/>
            <person name="Anantharaman K."/>
            <person name="Thomas B.C."/>
            <person name="Malmstrom R."/>
            <person name="Stieglmeier M."/>
            <person name="Klingl A."/>
            <person name="Woyke T."/>
            <person name="Ryan C.M."/>
            <person name="Banfield J.F."/>
        </authorList>
    </citation>
    <scope>NUCLEOTIDE SEQUENCE [LARGE SCALE GENOMIC DNA]</scope>
</reference>
<dbReference type="Proteomes" id="UP000228533">
    <property type="component" value="Unassembled WGS sequence"/>
</dbReference>
<dbReference type="InterPro" id="IPR036894">
    <property type="entry name" value="YbaB-like_sf"/>
</dbReference>
<protein>
    <recommendedName>
        <fullName evidence="3">Nucleoid-associated protein, YbaB/EbfC family</fullName>
    </recommendedName>
</protein>
<name>A0A2M6WSN7_9BACT</name>
<evidence type="ECO:0008006" key="3">
    <source>
        <dbReference type="Google" id="ProtNLM"/>
    </source>
</evidence>
<sequence>MFNKLKQIKDLRNQAKTMQNALAEEIINVNHKGIALKINGNMEVLSISISEQAKNNLESNLKDCFNEAIKKTQIAMAKKMQSMGNMPGLSDLLK</sequence>
<proteinExistence type="predicted"/>
<dbReference type="AlphaFoldDB" id="A0A2M6WSN7"/>
<accession>A0A2M6WSN7</accession>